<accession>A0A0E4GBA9</accession>
<dbReference type="OMA" id="TEIYSCH"/>
<proteinExistence type="predicted"/>
<protein>
    <submittedName>
        <fullName evidence="2 3">Uncharacterized protein</fullName>
    </submittedName>
</protein>
<dbReference type="VEuPathDB" id="VectorBase:AGAMI1_005746"/>
<feature type="region of interest" description="Disordered" evidence="1">
    <location>
        <begin position="943"/>
        <end position="966"/>
    </location>
</feature>
<evidence type="ECO:0000256" key="1">
    <source>
        <dbReference type="SAM" id="MobiDB-lite"/>
    </source>
</evidence>
<dbReference type="VEuPathDB" id="VectorBase:AGAP028485"/>
<feature type="compositionally biased region" description="Basic and acidic residues" evidence="1">
    <location>
        <begin position="7"/>
        <end position="23"/>
    </location>
</feature>
<name>A0A0E4GBA9_ANOGA</name>
<dbReference type="EMBL" id="AAAB01008844">
    <property type="status" value="NOT_ANNOTATED_CDS"/>
    <property type="molecule type" value="Genomic_DNA"/>
</dbReference>
<evidence type="ECO:0000313" key="4">
    <source>
        <dbReference type="Proteomes" id="UP000007062"/>
    </source>
</evidence>
<sequence length="1188" mass="132853">MQNNRPKPRESPSAHERESIYDETRHMVNNLPISPTMYDGTYPAYEEFTSSLVLQSSVSELSFSSESPDSGSHVHFQNVDPIIELPSTPLKDGSRQPEECTVCTDTETISQSTIGAALEKSGTVLMQRSLENRLAQQLEQMHAMMGNEDELVVLKQHSIRAMASQPAFTKDMLRDFMEHSETMFNLVHETNGNSAQFVIGIEEAEASDPDVPGCSHRPVRRSIVPSVTNDKGENEFVGCFSKDNDMVLYKRTMPEKPKMEREDRESIDSLIAHHAQCLVEADKVTSPTVHVRQDNDDNMLALLTFSDQSSAVLKTTSAMTEGITSEDELNEAILSTYRQLVAKPDEMISMHTQTTPVSGQQQPAFDLDRPAPAHRHQLRPGVMNNLSNATSSFGLSNESTFPMVVQGSSKNWIKCPRMQHAAEVVLNLRLLLEEYILRNISVTGTVLKFVSHVLSEVMRCTRQEVGDEFRRLGLVDKIKHVHNELLMPHSLEDPVTIVNQLRHTIEEIQNYPLKARSLASGEEAWNRVLQTLEKLSCELDHEIEHPEQFIEALQYGLVRVSETCTGSCSVPEKKVVSIDPTPVATGPAVFPTSSSVLEIDRYEAPSVSFCKPYTCFFERIVLSIWSVLVWIMNQMNSFWDFLNSPPPPLLGTPSPSVSFHRSVLDNEKNPHQRHEESNGLNQARNVLQIALERSSGAEITADSENDPDRSVNARSLKMFTQLLQDAGSIELKHSSSRHNIHLQLHTSVSGMLEKREADDYLTMTGNIRDHDAGVAVFFDARIIDLDSLAKVESVMECVTRIGRLSDDVENSEVLSEETVVHSAAGTEPTTEDEQVVSSLIEDMVCNGGYDEELPILNTTGAEQLLREIKHCLQDLLSPVTSAVHKLCDQFGNAGVGTAHTMAEENASERYTVEIHEDVTNEEEGHACTDHSCVICNRHVSTSNETNENEIGVDSTPTLEQPAEELPLSETTGIEVDEALSPPQEQSTEHSQLAETMQELLELFHATNDRLETIDTDISAIRNEVQQLVAGQQQQQQQQPVPERTHPPTQTERRRSQRKSLAQKLRKSYEAPIVRCPMQTQQSIGPFGQSGSYCPTEIYSCHAVSPDVLVVHWRVLDDDVLHCIAGFEIYVDNELRSVCYSNKRRTTLIGNIDLKKHHQITLNITTRDDSGSACEKAAQWAPAFFLYHT</sequence>
<dbReference type="AlphaFoldDB" id="A0A0E4GBA9"/>
<dbReference type="Proteomes" id="UP000007062">
    <property type="component" value="Chromosome 2R"/>
</dbReference>
<feature type="compositionally biased region" description="Basic and acidic residues" evidence="1">
    <location>
        <begin position="1042"/>
        <end position="1053"/>
    </location>
</feature>
<reference evidence="3" key="2">
    <citation type="journal article" date="2004" name="Trends Parasitol.">
        <title>The Anopheles gambiae genome: an update.</title>
        <authorList>
            <person name="Mongin E."/>
            <person name="Louis C."/>
            <person name="Holt R.A."/>
            <person name="Birney E."/>
            <person name="Collins F.H."/>
        </authorList>
    </citation>
    <scope>NUCLEOTIDE SEQUENCE [LARGE SCALE GENOMIC DNA]</scope>
    <source>
        <strain evidence="3">PEST</strain>
    </source>
</reference>
<evidence type="ECO:0000313" key="3">
    <source>
        <dbReference type="EnsemblMetazoa" id="AGAP028485-PA"/>
    </source>
</evidence>
<dbReference type="EnsemblMetazoa" id="AGAP028485-RA">
    <property type="protein sequence ID" value="AGAP028485-PA"/>
    <property type="gene ID" value="AGAP028485"/>
</dbReference>
<reference evidence="3 4" key="1">
    <citation type="journal article" date="2002" name="Science">
        <title>The genome sequence of the malaria mosquito Anopheles gambiae.</title>
        <authorList>
            <person name="Holt R.A."/>
            <person name="Subramanian G.M."/>
            <person name="Halpern A."/>
            <person name="Sutton G.G."/>
            <person name="Charlab R."/>
            <person name="Nusskern D.R."/>
            <person name="Wincker P."/>
            <person name="Clark A.G."/>
            <person name="Ribeiro J.M."/>
            <person name="Wides R."/>
            <person name="Salzberg S.L."/>
            <person name="Loftus B."/>
            <person name="Yandell M."/>
            <person name="Majoros W.H."/>
            <person name="Rusch D.B."/>
            <person name="Lai Z."/>
            <person name="Kraft C.L."/>
            <person name="Abril J.F."/>
            <person name="Anthouard V."/>
            <person name="Arensburger P."/>
            <person name="Atkinson P.W."/>
            <person name="Baden H."/>
            <person name="de Berardinis V."/>
            <person name="Baldwin D."/>
            <person name="Benes V."/>
            <person name="Biedler J."/>
            <person name="Blass C."/>
            <person name="Bolanos R."/>
            <person name="Boscus D."/>
            <person name="Barnstead M."/>
            <person name="Cai S."/>
            <person name="Center A."/>
            <person name="Chaturverdi K."/>
            <person name="Christophides G.K."/>
            <person name="Chrystal M.A."/>
            <person name="Clamp M."/>
            <person name="Cravchik A."/>
            <person name="Curwen V."/>
            <person name="Dana A."/>
            <person name="Delcher A."/>
            <person name="Dew I."/>
            <person name="Evans C.A."/>
            <person name="Flanigan M."/>
            <person name="Grundschober-Freimoser A."/>
            <person name="Friedli L."/>
            <person name="Gu Z."/>
            <person name="Guan P."/>
            <person name="Guigo R."/>
            <person name="Hillenmeyer M.E."/>
            <person name="Hladun S.L."/>
            <person name="Hogan J.R."/>
            <person name="Hong Y.S."/>
            <person name="Hoover J."/>
            <person name="Jaillon O."/>
            <person name="Ke Z."/>
            <person name="Kodira C."/>
            <person name="Kokoza E."/>
            <person name="Koutsos A."/>
            <person name="Letunic I."/>
            <person name="Levitsky A."/>
            <person name="Liang Y."/>
            <person name="Lin J.J."/>
            <person name="Lobo N.F."/>
            <person name="Lopez J.R."/>
            <person name="Malek J.A."/>
            <person name="McIntosh T.C."/>
            <person name="Meister S."/>
            <person name="Miller J."/>
            <person name="Mobarry C."/>
            <person name="Mongin E."/>
            <person name="Murphy S.D."/>
            <person name="O'Brochta D.A."/>
            <person name="Pfannkoch C."/>
            <person name="Qi R."/>
            <person name="Regier M.A."/>
            <person name="Remington K."/>
            <person name="Shao H."/>
            <person name="Sharakhova M.V."/>
            <person name="Sitter C.D."/>
            <person name="Shetty J."/>
            <person name="Smith T.J."/>
            <person name="Strong R."/>
            <person name="Sun J."/>
            <person name="Thomasova D."/>
            <person name="Ton L.Q."/>
            <person name="Topalis P."/>
            <person name="Tu Z."/>
            <person name="Unger M.F."/>
            <person name="Walenz B."/>
            <person name="Wang A."/>
            <person name="Wang J."/>
            <person name="Wang M."/>
            <person name="Wang X."/>
            <person name="Woodford K.J."/>
            <person name="Wortman J.R."/>
            <person name="Wu M."/>
            <person name="Yao A."/>
            <person name="Zdobnov E.M."/>
            <person name="Zhang H."/>
            <person name="Zhao Q."/>
            <person name="Zhao S."/>
            <person name="Zhu S.C."/>
            <person name="Zhimulev I."/>
            <person name="Coluzzi M."/>
            <person name="della Torre A."/>
            <person name="Roth C.W."/>
            <person name="Louis C."/>
            <person name="Kalush F."/>
            <person name="Mural R.J."/>
            <person name="Myers E.W."/>
            <person name="Adams M.D."/>
            <person name="Smith H.O."/>
            <person name="Broder S."/>
            <person name="Gardner M.J."/>
            <person name="Fraser C.M."/>
            <person name="Birney E."/>
            <person name="Bork P."/>
            <person name="Brey P.T."/>
            <person name="Venter J.C."/>
            <person name="Weissenbach J."/>
            <person name="Kafatos F.C."/>
            <person name="Collins F.H."/>
            <person name="Hoffman S.L."/>
        </authorList>
    </citation>
    <scope>NUCLEOTIDE SEQUENCE [LARGE SCALE GENOMIC DNA]</scope>
    <source>
        <strain evidence="3 4">PEST</strain>
    </source>
</reference>
<keyword evidence="4" id="KW-1185">Reference proteome</keyword>
<organism evidence="2">
    <name type="scientific">Anopheles gambiae</name>
    <name type="common">African malaria mosquito</name>
    <dbReference type="NCBI Taxonomy" id="7165"/>
    <lineage>
        <taxon>Eukaryota</taxon>
        <taxon>Metazoa</taxon>
        <taxon>Ecdysozoa</taxon>
        <taxon>Arthropoda</taxon>
        <taxon>Hexapoda</taxon>
        <taxon>Insecta</taxon>
        <taxon>Pterygota</taxon>
        <taxon>Neoptera</taxon>
        <taxon>Endopterygota</taxon>
        <taxon>Diptera</taxon>
        <taxon>Nematocera</taxon>
        <taxon>Culicoidea</taxon>
        <taxon>Culicidae</taxon>
        <taxon>Anophelinae</taxon>
        <taxon>Anopheles</taxon>
    </lineage>
</organism>
<evidence type="ECO:0000313" key="2">
    <source>
        <dbReference type="EMBL" id="CFW94299.1"/>
    </source>
</evidence>
<dbReference type="EMBL" id="HACL01000005">
    <property type="protein sequence ID" value="CFW94299.1"/>
    <property type="molecule type" value="Transcribed_RNA"/>
</dbReference>
<feature type="region of interest" description="Disordered" evidence="1">
    <location>
        <begin position="1"/>
        <end position="23"/>
    </location>
</feature>
<reference evidence="2" key="3">
    <citation type="submission" date="2015-03" db="EMBL/GenBank/DDBJ databases">
        <title>Long non-coding RNA discovery across the genus Anopheles reveals conserved secondary structures within and beyond the Gambiae complex.</title>
        <authorList>
            <person name="Jenkins A."/>
            <person name="Waterhouse R."/>
            <person name="Muskavitch M."/>
        </authorList>
    </citation>
    <scope>NUCLEOTIDE SEQUENCE</scope>
    <source>
        <tissue evidence="2">Whole body</tissue>
    </source>
</reference>
<reference evidence="3" key="4">
    <citation type="submission" date="2020-05" db="UniProtKB">
        <authorList>
            <consortium name="EnsemblMetazoa"/>
        </authorList>
    </citation>
    <scope>IDENTIFICATION</scope>
    <source>
        <strain evidence="3">PEST</strain>
    </source>
</reference>
<feature type="region of interest" description="Disordered" evidence="1">
    <location>
        <begin position="1028"/>
        <end position="1061"/>
    </location>
</feature>